<comment type="caution">
    <text evidence="4">The sequence shown here is derived from an EMBL/GenBank/DDBJ whole genome shotgun (WGS) entry which is preliminary data.</text>
</comment>
<organism evidence="4 5">
    <name type="scientific">Palleronia pontilimi</name>
    <dbReference type="NCBI Taxonomy" id="1964209"/>
    <lineage>
        <taxon>Bacteria</taxon>
        <taxon>Pseudomonadati</taxon>
        <taxon>Pseudomonadota</taxon>
        <taxon>Alphaproteobacteria</taxon>
        <taxon>Rhodobacterales</taxon>
        <taxon>Roseobacteraceae</taxon>
        <taxon>Palleronia</taxon>
    </lineage>
</organism>
<dbReference type="PROSITE" id="PS51186">
    <property type="entry name" value="GNAT"/>
    <property type="match status" value="1"/>
</dbReference>
<accession>A0A934IBS5</accession>
<gene>
    <name evidence="4" type="ORF">ILP92_15880</name>
</gene>
<dbReference type="Proteomes" id="UP000642488">
    <property type="component" value="Unassembled WGS sequence"/>
</dbReference>
<dbReference type="PANTHER" id="PTHR43877:SF5">
    <property type="entry name" value="BLL8307 PROTEIN"/>
    <property type="match status" value="1"/>
</dbReference>
<proteinExistence type="predicted"/>
<dbReference type="GO" id="GO:0016747">
    <property type="term" value="F:acyltransferase activity, transferring groups other than amino-acyl groups"/>
    <property type="evidence" value="ECO:0007669"/>
    <property type="project" value="InterPro"/>
</dbReference>
<dbReference type="InterPro" id="IPR050832">
    <property type="entry name" value="Bact_Acetyltransf"/>
</dbReference>
<dbReference type="InterPro" id="IPR016181">
    <property type="entry name" value="Acyl_CoA_acyltransferase"/>
</dbReference>
<feature type="domain" description="N-acetyltransferase" evidence="3">
    <location>
        <begin position="2"/>
        <end position="154"/>
    </location>
</feature>
<dbReference type="InterPro" id="IPR000182">
    <property type="entry name" value="GNAT_dom"/>
</dbReference>
<evidence type="ECO:0000256" key="2">
    <source>
        <dbReference type="ARBA" id="ARBA00023315"/>
    </source>
</evidence>
<dbReference type="RefSeq" id="WP_198917400.1">
    <property type="nucleotide sequence ID" value="NZ_JAEKPD010000018.1"/>
</dbReference>
<evidence type="ECO:0000313" key="4">
    <source>
        <dbReference type="EMBL" id="MBJ3764228.1"/>
    </source>
</evidence>
<evidence type="ECO:0000256" key="1">
    <source>
        <dbReference type="ARBA" id="ARBA00022679"/>
    </source>
</evidence>
<sequence>MLTIEKTDPRQPDAARLLDASQAMMRALYDPEQTHFLSHDALAAPHVTLWQARDGSDPLGVVALADMDDYAEIKSLFVAEAGRRRGVARALMRAAEDHARAAGYRHLKLETGIGLDAAHALYRSLGFRTCGVFGEYGQHGMDISASVFMEKKLET</sequence>
<dbReference type="SUPFAM" id="SSF55729">
    <property type="entry name" value="Acyl-CoA N-acyltransferases (Nat)"/>
    <property type="match status" value="1"/>
</dbReference>
<dbReference type="EMBL" id="JAEKPD010000018">
    <property type="protein sequence ID" value="MBJ3764228.1"/>
    <property type="molecule type" value="Genomic_DNA"/>
</dbReference>
<reference evidence="4" key="1">
    <citation type="submission" date="2020-12" db="EMBL/GenBank/DDBJ databases">
        <title>Bacterial taxonomy.</title>
        <authorList>
            <person name="Pan X."/>
        </authorList>
    </citation>
    <scope>NUCLEOTIDE SEQUENCE</scope>
    <source>
        <strain evidence="4">KCTC 52957</strain>
    </source>
</reference>
<dbReference type="CDD" id="cd04301">
    <property type="entry name" value="NAT_SF"/>
    <property type="match status" value="1"/>
</dbReference>
<evidence type="ECO:0000259" key="3">
    <source>
        <dbReference type="PROSITE" id="PS51186"/>
    </source>
</evidence>
<dbReference type="PANTHER" id="PTHR43877">
    <property type="entry name" value="AMINOALKYLPHOSPHONATE N-ACETYLTRANSFERASE-RELATED-RELATED"/>
    <property type="match status" value="1"/>
</dbReference>
<name>A0A934IBS5_9RHOB</name>
<dbReference type="Gene3D" id="3.40.630.30">
    <property type="match status" value="1"/>
</dbReference>
<protein>
    <submittedName>
        <fullName evidence="4">GNAT family N-acetyltransferase</fullName>
    </submittedName>
</protein>
<keyword evidence="1" id="KW-0808">Transferase</keyword>
<dbReference type="Pfam" id="PF00583">
    <property type="entry name" value="Acetyltransf_1"/>
    <property type="match status" value="1"/>
</dbReference>
<keyword evidence="2" id="KW-0012">Acyltransferase</keyword>
<dbReference type="AlphaFoldDB" id="A0A934IBS5"/>
<evidence type="ECO:0000313" key="5">
    <source>
        <dbReference type="Proteomes" id="UP000642488"/>
    </source>
</evidence>
<keyword evidence="5" id="KW-1185">Reference proteome</keyword>